<organism evidence="3 4">
    <name type="scientific">Candidatus Tanganyikabacteria bacterium</name>
    <dbReference type="NCBI Taxonomy" id="2961651"/>
    <lineage>
        <taxon>Bacteria</taxon>
        <taxon>Bacillati</taxon>
        <taxon>Candidatus Sericytochromatia</taxon>
        <taxon>Candidatus Tanganyikabacteria</taxon>
    </lineage>
</organism>
<evidence type="ECO:0000256" key="1">
    <source>
        <dbReference type="ARBA" id="ARBA00023118"/>
    </source>
</evidence>
<dbReference type="GO" id="GO:0051607">
    <property type="term" value="P:defense response to virus"/>
    <property type="evidence" value="ECO:0007669"/>
    <property type="project" value="UniProtKB-KW"/>
</dbReference>
<feature type="non-terminal residue" evidence="3">
    <location>
        <position position="713"/>
    </location>
</feature>
<protein>
    <recommendedName>
        <fullName evidence="2">CRISPR type III-associated protein domain-containing protein</fullName>
    </recommendedName>
</protein>
<dbReference type="CDD" id="cd09726">
    <property type="entry name" value="RAMP_I_III"/>
    <property type="match status" value="1"/>
</dbReference>
<dbReference type="PANTHER" id="PTHR35579:SF3">
    <property type="entry name" value="CRISPR SYSTEM CMS ENDORIBONUCLEASE CSM3"/>
    <property type="match status" value="1"/>
</dbReference>
<evidence type="ECO:0000259" key="2">
    <source>
        <dbReference type="Pfam" id="PF03787"/>
    </source>
</evidence>
<keyword evidence="1" id="KW-0051">Antiviral defense</keyword>
<feature type="domain" description="CRISPR type III-associated protein" evidence="2">
    <location>
        <begin position="24"/>
        <end position="207"/>
    </location>
</feature>
<dbReference type="AlphaFoldDB" id="A0A938BJB7"/>
<dbReference type="InterPro" id="IPR052216">
    <property type="entry name" value="CRISPR_Csm3_endoribonuclease"/>
</dbReference>
<accession>A0A938BJB7</accession>
<gene>
    <name evidence="3" type="ORF">FJZ00_08480</name>
</gene>
<dbReference type="Pfam" id="PF03787">
    <property type="entry name" value="RAMPs"/>
    <property type="match status" value="1"/>
</dbReference>
<dbReference type="PANTHER" id="PTHR35579">
    <property type="entry name" value="CRISPR SYSTEM CMS ENDORIBONUCLEASE CSM3"/>
    <property type="match status" value="1"/>
</dbReference>
<dbReference type="InterPro" id="IPR005537">
    <property type="entry name" value="RAMP_III_fam"/>
</dbReference>
<name>A0A938BJB7_9BACT</name>
<dbReference type="EMBL" id="VGJX01000474">
    <property type="protein sequence ID" value="MBM3275177.1"/>
    <property type="molecule type" value="Genomic_DNA"/>
</dbReference>
<reference evidence="3 4" key="1">
    <citation type="submission" date="2019-03" db="EMBL/GenBank/DDBJ databases">
        <title>Lake Tanganyika Metagenome-Assembled Genomes (MAGs).</title>
        <authorList>
            <person name="Tran P."/>
        </authorList>
    </citation>
    <scope>NUCLEOTIDE SEQUENCE [LARGE SCALE GENOMIC DNA]</scope>
    <source>
        <strain evidence="3">K_DeepCast_65m_m2_236</strain>
    </source>
</reference>
<evidence type="ECO:0000313" key="3">
    <source>
        <dbReference type="EMBL" id="MBM3275177.1"/>
    </source>
</evidence>
<sequence>MTLAPVAEDLPVQEIALPFKAVLRMRSDWHIGSGAGRPGDVDRLVKRDVDGLPYVPAKTLTGIWRDACERVADGLDGEIPGVAHRWVAFLFGRSESRGSVPRPATLTVRAARFPDIIREALFERPELQAALTFVKPGVAIDPESGRALDTCLRFEEMARAGSVLEADCSLQMPGDQDQVMVAKALLLAGATLVRRLGAKRRRGAGRCDLDLQRLEFPDWLAWLEALDPLPEPPQTRGVAGPGVDLSVTRAGGDWQVAKLEIETLGPVIVPGKTIGNVVKSLDFIPGTYFLPLLMKKLNGTVDTRLALAHGDLVVTNATPVVADEKGRPVPFALFHEKLGGGLHKGQGVLNRLCERGGAFHNRAVKAHRRGFVSSSSATALPDFSSLALGIDTHNTIADEVQRPTGDVGGVYSYEFIPTGTRLRTEVRVRQELVGSKASAWWAELSGEYRIGRAKKDDYGRVRVTASRGDHPAEAQAMSQITVWLLSDLLIRDDRLRPTANPGALAKALQDALGVSLAVREAPSGTATMFARTSRLDSWQVAWGLPRPTLSGLAAGSCFVFDVQGTIAPERLRSVAASGLGERTAEGYGQVAFNDPLLQRPLASLQRAIAEPGASPKRAGEPIAANSPYFDIARQIETEAWREAIRRAALRVAASGASRNEALGLESYGSQSRPSLSQLGGFRGAIVGLASEADRGDVLGWLDRIDQNEKRRKA</sequence>
<evidence type="ECO:0000313" key="4">
    <source>
        <dbReference type="Proteomes" id="UP000703893"/>
    </source>
</evidence>
<dbReference type="Proteomes" id="UP000703893">
    <property type="component" value="Unassembled WGS sequence"/>
</dbReference>
<proteinExistence type="predicted"/>
<comment type="caution">
    <text evidence="3">The sequence shown here is derived from an EMBL/GenBank/DDBJ whole genome shotgun (WGS) entry which is preliminary data.</text>
</comment>